<reference evidence="4 5" key="1">
    <citation type="submission" date="2016-10" db="EMBL/GenBank/DDBJ databases">
        <title>Genome sequence of the ascomycete fungus Penicillium subrubescens.</title>
        <authorList>
            <person name="De Vries R.P."/>
            <person name="Peng M."/>
            <person name="Dilokpimol A."/>
            <person name="Hilden K."/>
            <person name="Makela M.R."/>
            <person name="Grigoriev I."/>
            <person name="Riley R."/>
            <person name="Granchi Z."/>
        </authorList>
    </citation>
    <scope>NUCLEOTIDE SEQUENCE [LARGE SCALE GENOMIC DNA]</scope>
    <source>
        <strain evidence="4 5">CBS 132785</strain>
    </source>
</reference>
<dbReference type="PRINTS" id="PR00081">
    <property type="entry name" value="GDHRDH"/>
</dbReference>
<keyword evidence="3" id="KW-0560">Oxidoreductase</keyword>
<feature type="non-terminal residue" evidence="4">
    <location>
        <position position="1"/>
    </location>
</feature>
<evidence type="ECO:0000256" key="1">
    <source>
        <dbReference type="ARBA" id="ARBA00006484"/>
    </source>
</evidence>
<dbReference type="GO" id="GO:0016616">
    <property type="term" value="F:oxidoreductase activity, acting on the CH-OH group of donors, NAD or NADP as acceptor"/>
    <property type="evidence" value="ECO:0007669"/>
    <property type="project" value="UniProtKB-ARBA"/>
</dbReference>
<keyword evidence="2" id="KW-0521">NADP</keyword>
<sequence>RVLGSTRSRIPLGGLLQYVNVDVTDVQKIDDTISQITDKNGRLDGLIAAAERKCPGSIVLVASMSGLVANKGMYGSVYNSSKAAVIQLARKLAQEWGPVNDQGSGGIRVNSFCPGHTYTPMAEKSFEDGPETKEMWAHANMLRKIARPWDFKGVSLFSMSDASSLMTGNALIIDGGHTACCKDNKAIRQFRNA</sequence>
<dbReference type="AlphaFoldDB" id="A0A1Q5UGM6"/>
<organism evidence="4 5">
    <name type="scientific">Penicillium subrubescens</name>
    <dbReference type="NCBI Taxonomy" id="1316194"/>
    <lineage>
        <taxon>Eukaryota</taxon>
        <taxon>Fungi</taxon>
        <taxon>Dikarya</taxon>
        <taxon>Ascomycota</taxon>
        <taxon>Pezizomycotina</taxon>
        <taxon>Eurotiomycetes</taxon>
        <taxon>Eurotiomycetidae</taxon>
        <taxon>Eurotiales</taxon>
        <taxon>Aspergillaceae</taxon>
        <taxon>Penicillium</taxon>
    </lineage>
</organism>
<accession>A0A1Q5UGM6</accession>
<dbReference type="Gene3D" id="3.40.50.720">
    <property type="entry name" value="NAD(P)-binding Rossmann-like Domain"/>
    <property type="match status" value="1"/>
</dbReference>
<comment type="caution">
    <text evidence="4">The sequence shown here is derived from an EMBL/GenBank/DDBJ whole genome shotgun (WGS) entry which is preliminary data.</text>
</comment>
<dbReference type="InterPro" id="IPR036291">
    <property type="entry name" value="NAD(P)-bd_dom_sf"/>
</dbReference>
<gene>
    <name evidence="4" type="ORF">PENSUB_2850</name>
</gene>
<dbReference type="SUPFAM" id="SSF51735">
    <property type="entry name" value="NAD(P)-binding Rossmann-fold domains"/>
    <property type="match status" value="1"/>
</dbReference>
<dbReference type="Proteomes" id="UP000186955">
    <property type="component" value="Unassembled WGS sequence"/>
</dbReference>
<dbReference type="InterPro" id="IPR002347">
    <property type="entry name" value="SDR_fam"/>
</dbReference>
<dbReference type="InterPro" id="IPR020904">
    <property type="entry name" value="Sc_DH/Rdtase_CS"/>
</dbReference>
<dbReference type="STRING" id="1316194.A0A1Q5UGM6"/>
<dbReference type="EMBL" id="MNBE01000275">
    <property type="protein sequence ID" value="OKP11637.1"/>
    <property type="molecule type" value="Genomic_DNA"/>
</dbReference>
<evidence type="ECO:0000313" key="4">
    <source>
        <dbReference type="EMBL" id="OKP11637.1"/>
    </source>
</evidence>
<dbReference type="PANTHER" id="PTHR43008">
    <property type="entry name" value="BENZIL REDUCTASE"/>
    <property type="match status" value="1"/>
</dbReference>
<name>A0A1Q5UGM6_9EURO</name>
<evidence type="ECO:0000256" key="2">
    <source>
        <dbReference type="ARBA" id="ARBA00022857"/>
    </source>
</evidence>
<dbReference type="PANTHER" id="PTHR43008:SF10">
    <property type="entry name" value="CHAIN DEHYDROGENASE_OXIDOREDUCTASE, PUTATIVE (AFU_ORTHOLOGUE AFUA_2G15740)-RELATED"/>
    <property type="match status" value="1"/>
</dbReference>
<dbReference type="PROSITE" id="PS00061">
    <property type="entry name" value="ADH_SHORT"/>
    <property type="match status" value="1"/>
</dbReference>
<protein>
    <submittedName>
        <fullName evidence="4">D-arabinitol 2-dehydrogenase [ribulose-forming]</fullName>
    </submittedName>
</protein>
<dbReference type="Pfam" id="PF13561">
    <property type="entry name" value="adh_short_C2"/>
    <property type="match status" value="1"/>
</dbReference>
<evidence type="ECO:0000313" key="5">
    <source>
        <dbReference type="Proteomes" id="UP000186955"/>
    </source>
</evidence>
<proteinExistence type="inferred from homology"/>
<keyword evidence="5" id="KW-1185">Reference proteome</keyword>
<comment type="similarity">
    <text evidence="1">Belongs to the short-chain dehydrogenases/reductases (SDR) family.</text>
</comment>
<dbReference type="GO" id="GO:0050664">
    <property type="term" value="F:oxidoreductase activity, acting on NAD(P)H, oxygen as acceptor"/>
    <property type="evidence" value="ECO:0007669"/>
    <property type="project" value="TreeGrafter"/>
</dbReference>
<evidence type="ECO:0000256" key="3">
    <source>
        <dbReference type="ARBA" id="ARBA00023002"/>
    </source>
</evidence>